<organism evidence="7 8">
    <name type="scientific">Candidatus Ryanbacteria bacterium RIFCSPHIGHO2_01_FULL_48_27</name>
    <dbReference type="NCBI Taxonomy" id="1802115"/>
    <lineage>
        <taxon>Bacteria</taxon>
        <taxon>Candidatus Ryaniibacteriota</taxon>
    </lineage>
</organism>
<dbReference type="InterPro" id="IPR007627">
    <property type="entry name" value="RNA_pol_sigma70_r2"/>
</dbReference>
<dbReference type="NCBIfam" id="TIGR02937">
    <property type="entry name" value="sigma70-ECF"/>
    <property type="match status" value="1"/>
</dbReference>
<dbReference type="PANTHER" id="PTHR43133:SF60">
    <property type="entry name" value="RNA POLYMERASE SIGMA FACTOR SIGV"/>
    <property type="match status" value="1"/>
</dbReference>
<evidence type="ECO:0000256" key="2">
    <source>
        <dbReference type="ARBA" id="ARBA00023015"/>
    </source>
</evidence>
<evidence type="ECO:0000259" key="5">
    <source>
        <dbReference type="Pfam" id="PF04542"/>
    </source>
</evidence>
<dbReference type="AlphaFoldDB" id="A0A1G2G595"/>
<evidence type="ECO:0000256" key="1">
    <source>
        <dbReference type="ARBA" id="ARBA00010641"/>
    </source>
</evidence>
<sequence length="167" mass="19832">MNQSQEEQFLTYYEELSDAIFRHCYFRLYNREEARDLTQEAFIKTWQYLAGGKEVENLKAFIYRVANNLVIDYVRKKKSLSLDELHEAGFDPKGDDQIKAQHAAEIRELAQHLEKLPDDYREAVTLRYFNDLMPREIAEITGESENVVSVRITRGVQKLREHLHHER</sequence>
<evidence type="ECO:0000313" key="8">
    <source>
        <dbReference type="Proteomes" id="UP000177785"/>
    </source>
</evidence>
<dbReference type="InterPro" id="IPR014284">
    <property type="entry name" value="RNA_pol_sigma-70_dom"/>
</dbReference>
<keyword evidence="4" id="KW-0804">Transcription</keyword>
<dbReference type="GO" id="GO:0006352">
    <property type="term" value="P:DNA-templated transcription initiation"/>
    <property type="evidence" value="ECO:0007669"/>
    <property type="project" value="InterPro"/>
</dbReference>
<dbReference type="STRING" id="1802115.A2756_00250"/>
<gene>
    <name evidence="7" type="ORF">A2756_00250</name>
</gene>
<feature type="domain" description="RNA polymerase sigma factor 70 region 4 type 2" evidence="6">
    <location>
        <begin position="107"/>
        <end position="159"/>
    </location>
</feature>
<dbReference type="Pfam" id="PF08281">
    <property type="entry name" value="Sigma70_r4_2"/>
    <property type="match status" value="1"/>
</dbReference>
<dbReference type="EMBL" id="MHNL01000006">
    <property type="protein sequence ID" value="OGZ45436.1"/>
    <property type="molecule type" value="Genomic_DNA"/>
</dbReference>
<dbReference type="Proteomes" id="UP000177785">
    <property type="component" value="Unassembled WGS sequence"/>
</dbReference>
<dbReference type="Gene3D" id="1.10.10.10">
    <property type="entry name" value="Winged helix-like DNA-binding domain superfamily/Winged helix DNA-binding domain"/>
    <property type="match status" value="1"/>
</dbReference>
<dbReference type="InterPro" id="IPR013325">
    <property type="entry name" value="RNA_pol_sigma_r2"/>
</dbReference>
<evidence type="ECO:0000256" key="4">
    <source>
        <dbReference type="ARBA" id="ARBA00023163"/>
    </source>
</evidence>
<dbReference type="SUPFAM" id="SSF88946">
    <property type="entry name" value="Sigma2 domain of RNA polymerase sigma factors"/>
    <property type="match status" value="1"/>
</dbReference>
<comment type="caution">
    <text evidence="7">The sequence shown here is derived from an EMBL/GenBank/DDBJ whole genome shotgun (WGS) entry which is preliminary data.</text>
</comment>
<dbReference type="GO" id="GO:0003677">
    <property type="term" value="F:DNA binding"/>
    <property type="evidence" value="ECO:0007669"/>
    <property type="project" value="InterPro"/>
</dbReference>
<reference evidence="7 8" key="1">
    <citation type="journal article" date="2016" name="Nat. Commun.">
        <title>Thousands of microbial genomes shed light on interconnected biogeochemical processes in an aquifer system.</title>
        <authorList>
            <person name="Anantharaman K."/>
            <person name="Brown C.T."/>
            <person name="Hug L.A."/>
            <person name="Sharon I."/>
            <person name="Castelle C.J."/>
            <person name="Probst A.J."/>
            <person name="Thomas B.C."/>
            <person name="Singh A."/>
            <person name="Wilkins M.J."/>
            <person name="Karaoz U."/>
            <person name="Brodie E.L."/>
            <person name="Williams K.H."/>
            <person name="Hubbard S.S."/>
            <person name="Banfield J.F."/>
        </authorList>
    </citation>
    <scope>NUCLEOTIDE SEQUENCE [LARGE SCALE GENOMIC DNA]</scope>
</reference>
<keyword evidence="3" id="KW-0731">Sigma factor</keyword>
<dbReference type="InterPro" id="IPR013249">
    <property type="entry name" value="RNA_pol_sigma70_r4_t2"/>
</dbReference>
<dbReference type="Pfam" id="PF04542">
    <property type="entry name" value="Sigma70_r2"/>
    <property type="match status" value="1"/>
</dbReference>
<dbReference type="CDD" id="cd06171">
    <property type="entry name" value="Sigma70_r4"/>
    <property type="match status" value="1"/>
</dbReference>
<evidence type="ECO:0000259" key="6">
    <source>
        <dbReference type="Pfam" id="PF08281"/>
    </source>
</evidence>
<dbReference type="GO" id="GO:0016987">
    <property type="term" value="F:sigma factor activity"/>
    <property type="evidence" value="ECO:0007669"/>
    <property type="project" value="UniProtKB-KW"/>
</dbReference>
<protein>
    <recommendedName>
        <fullName evidence="9">RNA polymerase sigma factor</fullName>
    </recommendedName>
</protein>
<dbReference type="SUPFAM" id="SSF88659">
    <property type="entry name" value="Sigma3 and sigma4 domains of RNA polymerase sigma factors"/>
    <property type="match status" value="1"/>
</dbReference>
<dbReference type="InterPro" id="IPR036388">
    <property type="entry name" value="WH-like_DNA-bd_sf"/>
</dbReference>
<dbReference type="InterPro" id="IPR013324">
    <property type="entry name" value="RNA_pol_sigma_r3/r4-like"/>
</dbReference>
<comment type="similarity">
    <text evidence="1">Belongs to the sigma-70 factor family. ECF subfamily.</text>
</comment>
<feature type="domain" description="RNA polymerase sigma-70 region 2" evidence="5">
    <location>
        <begin position="13"/>
        <end position="78"/>
    </location>
</feature>
<dbReference type="Gene3D" id="1.10.1740.10">
    <property type="match status" value="1"/>
</dbReference>
<name>A0A1G2G595_9BACT</name>
<evidence type="ECO:0008006" key="9">
    <source>
        <dbReference type="Google" id="ProtNLM"/>
    </source>
</evidence>
<dbReference type="InterPro" id="IPR039425">
    <property type="entry name" value="RNA_pol_sigma-70-like"/>
</dbReference>
<proteinExistence type="inferred from homology"/>
<dbReference type="PANTHER" id="PTHR43133">
    <property type="entry name" value="RNA POLYMERASE ECF-TYPE SIGMA FACTO"/>
    <property type="match status" value="1"/>
</dbReference>
<evidence type="ECO:0000313" key="7">
    <source>
        <dbReference type="EMBL" id="OGZ45436.1"/>
    </source>
</evidence>
<keyword evidence="2" id="KW-0805">Transcription regulation</keyword>
<evidence type="ECO:0000256" key="3">
    <source>
        <dbReference type="ARBA" id="ARBA00023082"/>
    </source>
</evidence>
<accession>A0A1G2G595</accession>